<evidence type="ECO:0008006" key="3">
    <source>
        <dbReference type="Google" id="ProtNLM"/>
    </source>
</evidence>
<reference evidence="1 2" key="1">
    <citation type="submission" date="2016-10" db="EMBL/GenBank/DDBJ databases">
        <authorList>
            <person name="de Groot N.N."/>
        </authorList>
    </citation>
    <scope>NUCLEOTIDE SEQUENCE [LARGE SCALE GENOMIC DNA]</scope>
    <source>
        <strain evidence="1 2">DSM 22024</strain>
    </source>
</reference>
<dbReference type="RefSeq" id="WP_092654061.1">
    <property type="nucleotide sequence ID" value="NZ_LT629732.1"/>
</dbReference>
<organism evidence="1 2">
    <name type="scientific">Actinopolymorpha singaporensis</name>
    <dbReference type="NCBI Taxonomy" id="117157"/>
    <lineage>
        <taxon>Bacteria</taxon>
        <taxon>Bacillati</taxon>
        <taxon>Actinomycetota</taxon>
        <taxon>Actinomycetes</taxon>
        <taxon>Propionibacteriales</taxon>
        <taxon>Actinopolymorphaceae</taxon>
        <taxon>Actinopolymorpha</taxon>
    </lineage>
</organism>
<evidence type="ECO:0000313" key="1">
    <source>
        <dbReference type="EMBL" id="SDS50102.1"/>
    </source>
</evidence>
<dbReference type="EMBL" id="LT629732">
    <property type="protein sequence ID" value="SDS50102.1"/>
    <property type="molecule type" value="Genomic_DNA"/>
</dbReference>
<evidence type="ECO:0000313" key="2">
    <source>
        <dbReference type="Proteomes" id="UP000198983"/>
    </source>
</evidence>
<proteinExistence type="predicted"/>
<dbReference type="STRING" id="117157.SAMN04489717_2893"/>
<keyword evidence="2" id="KW-1185">Reference proteome</keyword>
<sequence length="260" mass="27417">MNAGNTTAGSEFTDVVDPQESLVHPSGITGYPETLLDAIDEVMALTSPSAWILELVYGTLGTDPFQEVAARLAGDWKSFADCVDLWRMLGDAYRAVATNLRRGNSLLDATWDGNAGDAAFVYFRELITYLDSLDRALKAGSEEYERLALLVWYGSKGLGELLQTLIDFALCAAIALAAGAATGAGPVVAAAVAAAALTKVGQVWILVTKMLTRIEVGIFGICGSLAQLCCAIRQLPRPPAEPALSTAPPAGDWSAHAHGF</sequence>
<protein>
    <recommendedName>
        <fullName evidence="3">PPE family protein</fullName>
    </recommendedName>
</protein>
<gene>
    <name evidence="1" type="ORF">SAMN04489717_2893</name>
</gene>
<dbReference type="AlphaFoldDB" id="A0A1H1SQ36"/>
<accession>A0A1H1SQ36</accession>
<dbReference type="OrthoDB" id="3692598at2"/>
<name>A0A1H1SQ36_9ACTN</name>
<dbReference type="Proteomes" id="UP000198983">
    <property type="component" value="Chromosome I"/>
</dbReference>